<gene>
    <name evidence="1" type="ORF">S01H1_29267</name>
</gene>
<name>X0UK53_9ZZZZ</name>
<protein>
    <submittedName>
        <fullName evidence="1">Uncharacterized protein</fullName>
    </submittedName>
</protein>
<dbReference type="PROSITE" id="PS51257">
    <property type="entry name" value="PROKAR_LIPOPROTEIN"/>
    <property type="match status" value="1"/>
</dbReference>
<evidence type="ECO:0000313" key="1">
    <source>
        <dbReference type="EMBL" id="GAF88875.1"/>
    </source>
</evidence>
<sequence>MKVFLLILLFGLLMTVVLLSCPQQVDNNTTHIPLPPPPESLTDPLWEAPVVKTDDSICLIPAPMARYRNMQLHFQDSKTSICPFCNQQGLDENSCIQCPKCQEPWPPSESYFRDLMTKDGERFNIMCTTQ</sequence>
<comment type="caution">
    <text evidence="1">The sequence shown here is derived from an EMBL/GenBank/DDBJ whole genome shotgun (WGS) entry which is preliminary data.</text>
</comment>
<organism evidence="1">
    <name type="scientific">marine sediment metagenome</name>
    <dbReference type="NCBI Taxonomy" id="412755"/>
    <lineage>
        <taxon>unclassified sequences</taxon>
        <taxon>metagenomes</taxon>
        <taxon>ecological metagenomes</taxon>
    </lineage>
</organism>
<dbReference type="AlphaFoldDB" id="X0UK53"/>
<proteinExistence type="predicted"/>
<dbReference type="EMBL" id="BARS01017935">
    <property type="protein sequence ID" value="GAF88875.1"/>
    <property type="molecule type" value="Genomic_DNA"/>
</dbReference>
<reference evidence="1" key="1">
    <citation type="journal article" date="2014" name="Front. Microbiol.">
        <title>High frequency of phylogenetically diverse reductive dehalogenase-homologous genes in deep subseafloor sedimentary metagenomes.</title>
        <authorList>
            <person name="Kawai M."/>
            <person name="Futagami T."/>
            <person name="Toyoda A."/>
            <person name="Takaki Y."/>
            <person name="Nishi S."/>
            <person name="Hori S."/>
            <person name="Arai W."/>
            <person name="Tsubouchi T."/>
            <person name="Morono Y."/>
            <person name="Uchiyama I."/>
            <person name="Ito T."/>
            <person name="Fujiyama A."/>
            <person name="Inagaki F."/>
            <person name="Takami H."/>
        </authorList>
    </citation>
    <scope>NUCLEOTIDE SEQUENCE</scope>
    <source>
        <strain evidence="1">Expedition CK06-06</strain>
    </source>
</reference>
<accession>X0UK53</accession>